<dbReference type="PANTHER" id="PTHR47843:SF5">
    <property type="entry name" value="BTB_POZ DOMAIN PROTEIN"/>
    <property type="match status" value="1"/>
</dbReference>
<dbReference type="Pfam" id="PF00651">
    <property type="entry name" value="BTB"/>
    <property type="match status" value="1"/>
</dbReference>
<keyword evidence="4" id="KW-1185">Reference proteome</keyword>
<dbReference type="EMBL" id="WJXW01000008">
    <property type="protein sequence ID" value="KAF9733734.1"/>
    <property type="molecule type" value="Genomic_DNA"/>
</dbReference>
<name>A0A9P6KPM4_9PLEO</name>
<accession>A0A9P6KPM4</accession>
<dbReference type="Proteomes" id="UP000756921">
    <property type="component" value="Unassembled WGS sequence"/>
</dbReference>
<dbReference type="PANTHER" id="PTHR47843">
    <property type="entry name" value="BTB DOMAIN-CONTAINING PROTEIN-RELATED"/>
    <property type="match status" value="1"/>
</dbReference>
<dbReference type="InterPro" id="IPR000210">
    <property type="entry name" value="BTB/POZ_dom"/>
</dbReference>
<protein>
    <recommendedName>
        <fullName evidence="2">BTB domain-containing protein</fullName>
    </recommendedName>
</protein>
<feature type="compositionally biased region" description="Basic and acidic residues" evidence="1">
    <location>
        <begin position="40"/>
        <end position="54"/>
    </location>
</feature>
<evidence type="ECO:0000256" key="1">
    <source>
        <dbReference type="SAM" id="MobiDB-lite"/>
    </source>
</evidence>
<evidence type="ECO:0000259" key="2">
    <source>
        <dbReference type="PROSITE" id="PS50097"/>
    </source>
</evidence>
<proteinExistence type="predicted"/>
<reference evidence="3" key="1">
    <citation type="journal article" date="2020" name="Mol. Plant Microbe Interact.">
        <title>Genome Sequence of the Biocontrol Agent Coniothyrium minitans strain Conio (IMI 134523).</title>
        <authorList>
            <person name="Patel D."/>
            <person name="Shittu T.A."/>
            <person name="Baroncelli R."/>
            <person name="Muthumeenakshi S."/>
            <person name="Osborne T.H."/>
            <person name="Janganan T.K."/>
            <person name="Sreenivasaprasad S."/>
        </authorList>
    </citation>
    <scope>NUCLEOTIDE SEQUENCE</scope>
    <source>
        <strain evidence="3">Conio</strain>
    </source>
</reference>
<gene>
    <name evidence="3" type="ORF">PMIN01_08077</name>
</gene>
<dbReference type="CDD" id="cd18186">
    <property type="entry name" value="BTB_POZ_ZBTB_KLHL-like"/>
    <property type="match status" value="1"/>
</dbReference>
<dbReference type="Gene3D" id="3.30.710.10">
    <property type="entry name" value="Potassium Channel Kv1.1, Chain A"/>
    <property type="match status" value="1"/>
</dbReference>
<dbReference type="InterPro" id="IPR011333">
    <property type="entry name" value="SKP1/BTB/POZ_sf"/>
</dbReference>
<evidence type="ECO:0000313" key="4">
    <source>
        <dbReference type="Proteomes" id="UP000756921"/>
    </source>
</evidence>
<dbReference type="SUPFAM" id="SSF54695">
    <property type="entry name" value="POZ domain"/>
    <property type="match status" value="1"/>
</dbReference>
<feature type="compositionally biased region" description="Basic and acidic residues" evidence="1">
    <location>
        <begin position="14"/>
        <end position="25"/>
    </location>
</feature>
<sequence length="315" mass="35974">MPNKAELKRRRAQSQRDKARNRREEEEREEEETKRRRAQSQRDKARSRREEEERISRLARAVQRQLALDCQPGQPAAVPEAQSSTISLVAIMEARSAKFMRDIARMFNDTKYSDATVVIHSKKLPVHKSVICTQSEYFEKAFQDAFVEGSSGVLTFDNDSGAAHWRVFEYLYTGDYSDDLSHDFEDDPALLKEPRVYALANMFFLKDLKALATAKLQQKLQELWTSESFPECIREVYATTPESDRAMRSAVVEVAKNYVRELGKKVVFKDLIHEGGDFAVDYFESVVFPAPPAVLPTRPQAGGLFGGTYKNSSAW</sequence>
<dbReference type="AlphaFoldDB" id="A0A9P6KPM4"/>
<evidence type="ECO:0000313" key="3">
    <source>
        <dbReference type="EMBL" id="KAF9733734.1"/>
    </source>
</evidence>
<organism evidence="3 4">
    <name type="scientific">Paraphaeosphaeria minitans</name>
    <dbReference type="NCBI Taxonomy" id="565426"/>
    <lineage>
        <taxon>Eukaryota</taxon>
        <taxon>Fungi</taxon>
        <taxon>Dikarya</taxon>
        <taxon>Ascomycota</taxon>
        <taxon>Pezizomycotina</taxon>
        <taxon>Dothideomycetes</taxon>
        <taxon>Pleosporomycetidae</taxon>
        <taxon>Pleosporales</taxon>
        <taxon>Massarineae</taxon>
        <taxon>Didymosphaeriaceae</taxon>
        <taxon>Paraphaeosphaeria</taxon>
    </lineage>
</organism>
<dbReference type="PROSITE" id="PS50097">
    <property type="entry name" value="BTB"/>
    <property type="match status" value="1"/>
</dbReference>
<feature type="region of interest" description="Disordered" evidence="1">
    <location>
        <begin position="1"/>
        <end position="54"/>
    </location>
</feature>
<comment type="caution">
    <text evidence="3">The sequence shown here is derived from an EMBL/GenBank/DDBJ whole genome shotgun (WGS) entry which is preliminary data.</text>
</comment>
<feature type="domain" description="BTB" evidence="2">
    <location>
        <begin position="113"/>
        <end position="180"/>
    </location>
</feature>
<dbReference type="OrthoDB" id="6359816at2759"/>